<sequence length="241" mass="27981">MAYSKLAYIYDVLMDDAPYDEWQSFVENFCRQVKMLDLGCGTGRLSHQFAEAGFSVTGVDLSEDMLAFAQANTFGVQYIQQDIRELEGLSSFDVVVSLCDVINYITTEDELKRVFTNVWNCLSDEGLFIFDIHSLRHFEENMVGETFAEIYDDISYLWFCEAGETKGSVEHDLTFFLLDEETDQYERFDEQHSQRTFAVETYMELLRKAGFQNVTVHGDFSTEKSDEPEEHQRIFFVCRKG</sequence>
<dbReference type="InterPro" id="IPR041698">
    <property type="entry name" value="Methyltransf_25"/>
</dbReference>
<proteinExistence type="predicted"/>
<feature type="domain" description="Methyltransferase" evidence="2">
    <location>
        <begin position="36"/>
        <end position="126"/>
    </location>
</feature>
<protein>
    <submittedName>
        <fullName evidence="3">Methyltransferase domain-containing protein</fullName>
    </submittedName>
</protein>
<keyword evidence="4" id="KW-1185">Reference proteome</keyword>
<evidence type="ECO:0000313" key="4">
    <source>
        <dbReference type="Proteomes" id="UP000198565"/>
    </source>
</evidence>
<name>A0A1I4KN37_9BACI</name>
<accession>A0A1I4KN37</accession>
<reference evidence="4" key="1">
    <citation type="submission" date="2016-10" db="EMBL/GenBank/DDBJ databases">
        <authorList>
            <person name="Varghese N."/>
            <person name="Submissions S."/>
        </authorList>
    </citation>
    <scope>NUCLEOTIDE SEQUENCE [LARGE SCALE GENOMIC DNA]</scope>
    <source>
        <strain evidence="4">CGMCC 1.4250</strain>
    </source>
</reference>
<evidence type="ECO:0000313" key="3">
    <source>
        <dbReference type="EMBL" id="SFL80061.1"/>
    </source>
</evidence>
<evidence type="ECO:0000259" key="2">
    <source>
        <dbReference type="Pfam" id="PF13649"/>
    </source>
</evidence>
<dbReference type="AlphaFoldDB" id="A0A1I4KN37"/>
<gene>
    <name evidence="3" type="ORF">SAMN04487943_10447</name>
</gene>
<dbReference type="InterPro" id="IPR029063">
    <property type="entry name" value="SAM-dependent_MTases_sf"/>
</dbReference>
<dbReference type="PANTHER" id="PTHR43861">
    <property type="entry name" value="TRANS-ACONITATE 2-METHYLTRANSFERASE-RELATED"/>
    <property type="match status" value="1"/>
</dbReference>
<evidence type="ECO:0000256" key="1">
    <source>
        <dbReference type="ARBA" id="ARBA00022679"/>
    </source>
</evidence>
<dbReference type="Gene3D" id="3.40.50.150">
    <property type="entry name" value="Vaccinia Virus protein VP39"/>
    <property type="match status" value="1"/>
</dbReference>
<dbReference type="Gene3D" id="2.20.25.110">
    <property type="entry name" value="S-adenosyl-L-methionine-dependent methyltransferases"/>
    <property type="match status" value="1"/>
</dbReference>
<dbReference type="EMBL" id="FOTR01000004">
    <property type="protein sequence ID" value="SFL80061.1"/>
    <property type="molecule type" value="Genomic_DNA"/>
</dbReference>
<dbReference type="SUPFAM" id="SSF53335">
    <property type="entry name" value="S-adenosyl-L-methionine-dependent methyltransferases"/>
    <property type="match status" value="1"/>
</dbReference>
<keyword evidence="1 3" id="KW-0808">Transferase</keyword>
<dbReference type="Pfam" id="PF13649">
    <property type="entry name" value="Methyltransf_25"/>
    <property type="match status" value="1"/>
</dbReference>
<dbReference type="OrthoDB" id="9811589at2"/>
<dbReference type="GO" id="GO:0032259">
    <property type="term" value="P:methylation"/>
    <property type="evidence" value="ECO:0007669"/>
    <property type="project" value="UniProtKB-KW"/>
</dbReference>
<dbReference type="STRING" id="334253.SAMN04487943_10447"/>
<keyword evidence="3" id="KW-0489">Methyltransferase</keyword>
<organism evidence="3 4">
    <name type="scientific">Gracilibacillus orientalis</name>
    <dbReference type="NCBI Taxonomy" id="334253"/>
    <lineage>
        <taxon>Bacteria</taxon>
        <taxon>Bacillati</taxon>
        <taxon>Bacillota</taxon>
        <taxon>Bacilli</taxon>
        <taxon>Bacillales</taxon>
        <taxon>Bacillaceae</taxon>
        <taxon>Gracilibacillus</taxon>
    </lineage>
</organism>
<dbReference type="CDD" id="cd02440">
    <property type="entry name" value="AdoMet_MTases"/>
    <property type="match status" value="1"/>
</dbReference>
<dbReference type="Proteomes" id="UP000198565">
    <property type="component" value="Unassembled WGS sequence"/>
</dbReference>
<dbReference type="RefSeq" id="WP_091483221.1">
    <property type="nucleotide sequence ID" value="NZ_FOTR01000004.1"/>
</dbReference>
<dbReference type="GO" id="GO:0008168">
    <property type="term" value="F:methyltransferase activity"/>
    <property type="evidence" value="ECO:0007669"/>
    <property type="project" value="UniProtKB-KW"/>
</dbReference>